<feature type="transmembrane region" description="Helical" evidence="1">
    <location>
        <begin position="35"/>
        <end position="55"/>
    </location>
</feature>
<sequence>MEWEISKDRNNNEEAQITRDVGPELEECRIKIRRGFWTTVVITVLTLAMTIYANYSGGIIAILNSEFFYDVVIFAILAIGIYYKSRVSAVLALSYYVVGRILLYSDTGKVSGIIWVLIITALLAQAALSTFKYHRIRKEFNPEYKATSKLTWWMATPINIVLAFLLLFIVMTESGVWVPATLVKEDSLSTSHLETLRQNDILNEGERIELFFSEGLTSILEGGNIVTDTRVISYETLDEELYVYSAPFSEISFVGIEEKGTNLTFSQIYVETYDGQGFYLLAPHEEAEDEQFVEAIKDKAKSAQSES</sequence>
<name>A0ABZ0X192_9GAMM</name>
<keyword evidence="1" id="KW-1133">Transmembrane helix</keyword>
<reference evidence="2 3" key="1">
    <citation type="submission" date="2023-11" db="EMBL/GenBank/DDBJ databases">
        <title>MicrobeMod: A computational toolkit for identifying prokaryotic methylation and restriction-modification with nanopore sequencing.</title>
        <authorList>
            <person name="Crits-Christoph A."/>
            <person name="Kang S.C."/>
            <person name="Lee H."/>
            <person name="Ostrov N."/>
        </authorList>
    </citation>
    <scope>NUCLEOTIDE SEQUENCE [LARGE SCALE GENOMIC DNA]</scope>
    <source>
        <strain evidence="2 3">DSMZ 16071</strain>
    </source>
</reference>
<feature type="transmembrane region" description="Helical" evidence="1">
    <location>
        <begin position="152"/>
        <end position="171"/>
    </location>
</feature>
<gene>
    <name evidence="2" type="ORF">SR900_06710</name>
</gene>
<dbReference type="EMBL" id="CP140158">
    <property type="protein sequence ID" value="WQG84164.1"/>
    <property type="molecule type" value="Genomic_DNA"/>
</dbReference>
<keyword evidence="1" id="KW-0812">Transmembrane</keyword>
<dbReference type="RefSeq" id="WP_018624621.1">
    <property type="nucleotide sequence ID" value="NZ_CP140158.1"/>
</dbReference>
<organism evidence="2 3">
    <name type="scientific">Kangiella aquimarina</name>
    <dbReference type="NCBI Taxonomy" id="261965"/>
    <lineage>
        <taxon>Bacteria</taxon>
        <taxon>Pseudomonadati</taxon>
        <taxon>Pseudomonadota</taxon>
        <taxon>Gammaproteobacteria</taxon>
        <taxon>Kangiellales</taxon>
        <taxon>Kangiellaceae</taxon>
        <taxon>Kangiella</taxon>
    </lineage>
</organism>
<proteinExistence type="predicted"/>
<protein>
    <submittedName>
        <fullName evidence="2">Uncharacterized protein</fullName>
    </submittedName>
</protein>
<feature type="transmembrane region" description="Helical" evidence="1">
    <location>
        <begin position="90"/>
        <end position="107"/>
    </location>
</feature>
<feature type="transmembrane region" description="Helical" evidence="1">
    <location>
        <begin position="113"/>
        <end position="131"/>
    </location>
</feature>
<dbReference type="Proteomes" id="UP001324185">
    <property type="component" value="Chromosome"/>
</dbReference>
<keyword evidence="1" id="KW-0472">Membrane</keyword>
<evidence type="ECO:0000313" key="2">
    <source>
        <dbReference type="EMBL" id="WQG84164.1"/>
    </source>
</evidence>
<evidence type="ECO:0000313" key="3">
    <source>
        <dbReference type="Proteomes" id="UP001324185"/>
    </source>
</evidence>
<keyword evidence="3" id="KW-1185">Reference proteome</keyword>
<accession>A0ABZ0X192</accession>
<evidence type="ECO:0000256" key="1">
    <source>
        <dbReference type="SAM" id="Phobius"/>
    </source>
</evidence>
<feature type="transmembrane region" description="Helical" evidence="1">
    <location>
        <begin position="67"/>
        <end position="83"/>
    </location>
</feature>